<keyword evidence="3" id="KW-1185">Reference proteome</keyword>
<name>A0AAD5RL29_9PEZI</name>
<evidence type="ECO:0000256" key="1">
    <source>
        <dbReference type="SAM" id="MobiDB-lite"/>
    </source>
</evidence>
<feature type="region of interest" description="Disordered" evidence="1">
    <location>
        <begin position="119"/>
        <end position="138"/>
    </location>
</feature>
<accession>A0AAD5RL29</accession>
<evidence type="ECO:0000313" key="2">
    <source>
        <dbReference type="EMBL" id="KAJ2896937.1"/>
    </source>
</evidence>
<dbReference type="EMBL" id="JAKWBI020000304">
    <property type="protein sequence ID" value="KAJ2896937.1"/>
    <property type="molecule type" value="Genomic_DNA"/>
</dbReference>
<feature type="region of interest" description="Disordered" evidence="1">
    <location>
        <begin position="145"/>
        <end position="193"/>
    </location>
</feature>
<comment type="caution">
    <text evidence="2">The sequence shown here is derived from an EMBL/GenBank/DDBJ whole genome shotgun (WGS) entry which is preliminary data.</text>
</comment>
<reference evidence="2" key="1">
    <citation type="submission" date="2022-07" db="EMBL/GenBank/DDBJ databases">
        <title>Draft genome sequence of Zalerion maritima ATCC 34329, a (micro)plastics degrading marine fungus.</title>
        <authorList>
            <person name="Paco A."/>
            <person name="Goncalves M.F.M."/>
            <person name="Rocha-Santos T.A.P."/>
            <person name="Alves A."/>
        </authorList>
    </citation>
    <scope>NUCLEOTIDE SEQUENCE</scope>
    <source>
        <strain evidence="2">ATCC 34329</strain>
    </source>
</reference>
<evidence type="ECO:0000313" key="3">
    <source>
        <dbReference type="Proteomes" id="UP001201980"/>
    </source>
</evidence>
<gene>
    <name evidence="2" type="ORF">MKZ38_005081</name>
</gene>
<sequence>MATLTFDKEGDRFVFNYGTEGDSREDARFSKTTSQALRCVTLAQTYIEDVGGTGRYSAASSKGPDRQFGSKASNLGLAKVQVQLLEIVALGENGESGGPNNKENTARGDHYDPLFEVDEASDGQDTSSQSHGGASGSIGAHTEREAVGFGGNSGNHYNKRGRGNENNGGGRGNGGKKPRVPREDDPQDPHFEPPKHTLVISFFIVGLFFLPAAVGPERTPVTSISAVHICSSHTPPAEPRPPQRGQFENGSGKCKAEGCAGECQEKSGGGMESLLLEGLETAGIPDDAYDKLTRLSDMAIDVKGELC</sequence>
<dbReference type="Proteomes" id="UP001201980">
    <property type="component" value="Unassembled WGS sequence"/>
</dbReference>
<proteinExistence type="predicted"/>
<feature type="compositionally biased region" description="Low complexity" evidence="1">
    <location>
        <begin position="127"/>
        <end position="138"/>
    </location>
</feature>
<protein>
    <submittedName>
        <fullName evidence="2">Uncharacterized protein</fullName>
    </submittedName>
</protein>
<feature type="compositionally biased region" description="Basic and acidic residues" evidence="1">
    <location>
        <begin position="180"/>
        <end position="193"/>
    </location>
</feature>
<dbReference type="AlphaFoldDB" id="A0AAD5RL29"/>
<organism evidence="2 3">
    <name type="scientific">Zalerion maritima</name>
    <dbReference type="NCBI Taxonomy" id="339359"/>
    <lineage>
        <taxon>Eukaryota</taxon>
        <taxon>Fungi</taxon>
        <taxon>Dikarya</taxon>
        <taxon>Ascomycota</taxon>
        <taxon>Pezizomycotina</taxon>
        <taxon>Sordariomycetes</taxon>
        <taxon>Lulworthiomycetidae</taxon>
        <taxon>Lulworthiales</taxon>
        <taxon>Lulworthiaceae</taxon>
        <taxon>Zalerion</taxon>
    </lineage>
</organism>